<dbReference type="InterPro" id="IPR044925">
    <property type="entry name" value="His-Me_finger_sf"/>
</dbReference>
<gene>
    <name evidence="1" type="ORF">GFP_L5_0120</name>
</gene>
<dbReference type="InterPro" id="IPR004211">
    <property type="entry name" value="Endonuclease_7"/>
</dbReference>
<dbReference type="PANTHER" id="PTHR31511:SF12">
    <property type="entry name" value="RHO TERMINATION FACTOR N-TERMINAL DOMAIN-CONTAINING PROTEIN"/>
    <property type="match status" value="1"/>
</dbReference>
<dbReference type="Pfam" id="PF02945">
    <property type="entry name" value="Endonuclease_7"/>
    <property type="match status" value="1"/>
</dbReference>
<dbReference type="Gene3D" id="3.40.1800.10">
    <property type="entry name" value="His-Me finger endonucleases"/>
    <property type="match status" value="1"/>
</dbReference>
<organism evidence="1">
    <name type="scientific">Glyptapanteles flavicoxis</name>
    <dbReference type="NCBI Taxonomy" id="463051"/>
    <lineage>
        <taxon>Eukaryota</taxon>
        <taxon>Metazoa</taxon>
        <taxon>Ecdysozoa</taxon>
        <taxon>Arthropoda</taxon>
        <taxon>Hexapoda</taxon>
        <taxon>Insecta</taxon>
        <taxon>Pterygota</taxon>
        <taxon>Neoptera</taxon>
        <taxon>Endopterygota</taxon>
        <taxon>Hymenoptera</taxon>
        <taxon>Apocrita</taxon>
        <taxon>Ichneumonoidea</taxon>
        <taxon>Braconidae</taxon>
        <taxon>Microgastrinae</taxon>
        <taxon>Glyptapanteles</taxon>
    </lineage>
</organism>
<evidence type="ECO:0000313" key="1">
    <source>
        <dbReference type="EMBL" id="ACE75264.1"/>
    </source>
</evidence>
<dbReference type="InterPro" id="IPR023211">
    <property type="entry name" value="DNA_pol_palm_dom_sf"/>
</dbReference>
<reference evidence="1" key="1">
    <citation type="submission" date="2007-06" db="EMBL/GenBank/DDBJ databases">
        <title>Bracovirus Evolution: Comparative Genomics of Multiple Viral and Proviral Genomes.</title>
        <authorList>
            <person name="Desjardins C.A."/>
            <person name="Gundersen-Rindal D.E."/>
            <person name="Hostetler J.B."/>
            <person name="Tallon L.J."/>
            <person name="Utterback T.R."/>
            <person name="Fuester R.W."/>
            <person name="Schatz M.C."/>
            <person name="Pedroni M.J."/>
            <person name="Fadrosh D.W."/>
            <person name="Haas B.J."/>
            <person name="Toms B.S."/>
            <person name="Chen D."/>
            <person name="Nene V."/>
        </authorList>
    </citation>
    <scope>NUCLEOTIDE SEQUENCE</scope>
</reference>
<dbReference type="GO" id="GO:0071897">
    <property type="term" value="P:DNA biosynthetic process"/>
    <property type="evidence" value="ECO:0007669"/>
    <property type="project" value="UniProtKB-ARBA"/>
</dbReference>
<dbReference type="InterPro" id="IPR043502">
    <property type="entry name" value="DNA/RNA_pol_sf"/>
</dbReference>
<dbReference type="InterPro" id="IPR012337">
    <property type="entry name" value="RNaseH-like_sf"/>
</dbReference>
<protein>
    <submittedName>
        <fullName evidence="1">DNA Pol B2 domain-containing protein</fullName>
    </submittedName>
</protein>
<dbReference type="Gene3D" id="3.90.1600.10">
    <property type="entry name" value="Palm domain of DNA polymerase"/>
    <property type="match status" value="1"/>
</dbReference>
<proteinExistence type="predicted"/>
<dbReference type="SUPFAM" id="SSF56672">
    <property type="entry name" value="DNA/RNA polymerases"/>
    <property type="match status" value="1"/>
</dbReference>
<dbReference type="EMBL" id="EF710649">
    <property type="protein sequence ID" value="ACE75264.1"/>
    <property type="molecule type" value="Genomic_DNA"/>
</dbReference>
<sequence length="1228" mass="141886">MSAKMDLKTAITNLVSTVIKTFEILNQRDEVSQATSLKCLQSSIALLNTYGEKFLGLSHRVVVGGDLGNRATAIKWQDIESAFEGRIKTGCVINLRHTDLKTFLNDAENLVIEKVQEAMQQHGSLKVNTLLLARFECRKNDAVVIETKSFQSKSSTILASTGLHEWYQESVVNQTLRKVDELQENQSGWSLSETLNLTVNISRYTPLQVGISTFVAVPDDIRKKEGVVNIINKDHYCFLWCVVAALYPVKAHRNLPSSYPYPSSVLDHTGIKFPIELKDIPLFEKMNDLRINVYGIEPKKNEEDPSIIVPLYLSSNLECQKDTIHLLMIETSFTLNNDDGIKNHKPIFHFAWIRNLSRLVKSSITKGKHKLFFCDRCLCHFKLEASFQRHHSDCLQHNKVRMTLPDEKHKILSFRDHRYKDPVPFVVYADLESVLEEETENIQKHTPHSIAYYLHCSYDNSLSKFNLNRSEDCIKWFVKELELISHKVSGYLNNPLPLPKLTDEDQKSFNEAVNCHICNKPLNSANDKKVRDHCHFTGKFRGAAHNSCNLNFQQSHIIPVVFHNLSGYDCHFILESVATVFNGSVEILPINKEKYIEFTKTVDDTNIHLRFIDSFRFMASSIDKLSSYLTDDDMTITRQFYSDPEQLKLVTSKGIFPYEYIDCLEKLDETQLPDKQAFYSRLNDKHVSDEDYSFAQTVWNKFNVQTLGEYSDLYLKTDVLLLADIFENFRASCFKTYELDALHYYTAPGLAFSAMLKHTGVQLELLLDPEKILFFEKGLRGGVSQCANRYAKANNRYMGEDFNPEEDESYIVYLDVNNLYGAAMSMPLPQGSFEWEEITVENISSIFNSDESTGYVLKVDLEYPEDLHELHQVMPLCPEHFTPPGSKTCKLATTLHPKMNYVIHYKNLEQCLQLGMKLVKVHRVLKFAQSPWLKSYIDKNTECRKNAANEFEKNFFKLMNNAVFGKTMENVRKHKDIKLVNKWLGRYGAKSLISKSNFNSFMIFGENLVIVELNKLNVYFNKPIYVGFSILDLSKIFVYDFHYNYVKRNFNSDTSKLLYTDTDSLIYHFKVPDVFQIIKRDIHKFDTSDFPINNDYGMPQKNKKVLGLMKDENNGKIVSEFIGLRAKLYAFKLHEKDEVKKRAKGVKGSTLRKITFDDFKNCLLDHVNISKEQFLIRSEKHQVKTIKQNKLALSWDDDKRQLLDDSTDTLPWGYKKVDMTPPAKKRKM</sequence>
<accession>B7S8N9</accession>
<dbReference type="PANTHER" id="PTHR31511">
    <property type="entry name" value="PROTEIN CBG23764"/>
    <property type="match status" value="1"/>
</dbReference>
<name>B7S8N9_9HYME</name>
<dbReference type="InterPro" id="IPR038563">
    <property type="entry name" value="Endonuclease_7_sf"/>
</dbReference>
<dbReference type="AlphaFoldDB" id="B7S8N9"/>
<dbReference type="SUPFAM" id="SSF53098">
    <property type="entry name" value="Ribonuclease H-like"/>
    <property type="match status" value="1"/>
</dbReference>
<dbReference type="SUPFAM" id="SSF54060">
    <property type="entry name" value="His-Me finger endonucleases"/>
    <property type="match status" value="1"/>
</dbReference>
<dbReference type="GO" id="GO:0042575">
    <property type="term" value="C:DNA polymerase complex"/>
    <property type="evidence" value="ECO:0007669"/>
    <property type="project" value="UniProtKB-ARBA"/>
</dbReference>